<accession>A0ABR3JA86</accession>
<evidence type="ECO:0000313" key="5">
    <source>
        <dbReference type="Proteomes" id="UP001556367"/>
    </source>
</evidence>
<keyword evidence="1" id="KW-1133">Transmembrane helix</keyword>
<evidence type="ECO:0000259" key="3">
    <source>
        <dbReference type="Pfam" id="PF24855"/>
    </source>
</evidence>
<reference evidence="5" key="1">
    <citation type="submission" date="2024-06" db="EMBL/GenBank/DDBJ databases">
        <title>Multi-omics analyses provide insights into the biosynthesis of the anticancer antibiotic pleurotin in Hohenbuehelia grisea.</title>
        <authorList>
            <person name="Weaver J.A."/>
            <person name="Alberti F."/>
        </authorList>
    </citation>
    <scope>NUCLEOTIDE SEQUENCE [LARGE SCALE GENOMIC DNA]</scope>
    <source>
        <strain evidence="5">T-177</strain>
    </source>
</reference>
<evidence type="ECO:0000256" key="2">
    <source>
        <dbReference type="SAM" id="SignalP"/>
    </source>
</evidence>
<name>A0ABR3JA86_9AGAR</name>
<feature type="signal peptide" evidence="2">
    <location>
        <begin position="1"/>
        <end position="16"/>
    </location>
</feature>
<feature type="domain" description="DUF7729" evidence="3">
    <location>
        <begin position="33"/>
        <end position="153"/>
    </location>
</feature>
<protein>
    <recommendedName>
        <fullName evidence="3">DUF7729 domain-containing protein</fullName>
    </recommendedName>
</protein>
<dbReference type="Pfam" id="PF24855">
    <property type="entry name" value="DUF7729"/>
    <property type="match status" value="1"/>
</dbReference>
<dbReference type="InterPro" id="IPR056146">
    <property type="entry name" value="DUF7729"/>
</dbReference>
<keyword evidence="2" id="KW-0732">Signal</keyword>
<proteinExistence type="predicted"/>
<gene>
    <name evidence="4" type="ORF">HGRIS_006863</name>
</gene>
<keyword evidence="1" id="KW-0812">Transmembrane</keyword>
<dbReference type="Proteomes" id="UP001556367">
    <property type="component" value="Unassembled WGS sequence"/>
</dbReference>
<evidence type="ECO:0000256" key="1">
    <source>
        <dbReference type="SAM" id="Phobius"/>
    </source>
</evidence>
<evidence type="ECO:0000313" key="4">
    <source>
        <dbReference type="EMBL" id="KAL0952608.1"/>
    </source>
</evidence>
<keyword evidence="1" id="KW-0472">Membrane</keyword>
<organism evidence="4 5">
    <name type="scientific">Hohenbuehelia grisea</name>
    <dbReference type="NCBI Taxonomy" id="104357"/>
    <lineage>
        <taxon>Eukaryota</taxon>
        <taxon>Fungi</taxon>
        <taxon>Dikarya</taxon>
        <taxon>Basidiomycota</taxon>
        <taxon>Agaricomycotina</taxon>
        <taxon>Agaricomycetes</taxon>
        <taxon>Agaricomycetidae</taxon>
        <taxon>Agaricales</taxon>
        <taxon>Pleurotineae</taxon>
        <taxon>Pleurotaceae</taxon>
        <taxon>Hohenbuehelia</taxon>
    </lineage>
</organism>
<comment type="caution">
    <text evidence="4">The sequence shown here is derived from an EMBL/GenBank/DDBJ whole genome shotgun (WGS) entry which is preliminary data.</text>
</comment>
<feature type="chain" id="PRO_5047405016" description="DUF7729 domain-containing protein" evidence="2">
    <location>
        <begin position="17"/>
        <end position="322"/>
    </location>
</feature>
<dbReference type="EMBL" id="JASNQZ010000010">
    <property type="protein sequence ID" value="KAL0952608.1"/>
    <property type="molecule type" value="Genomic_DNA"/>
</dbReference>
<feature type="transmembrane region" description="Helical" evidence="1">
    <location>
        <begin position="300"/>
        <end position="321"/>
    </location>
</feature>
<keyword evidence="5" id="KW-1185">Reference proteome</keyword>
<sequence length="322" mass="32675">MKSLSVVSLLASVAFAQTPSSSAASPLIPSGISSGCQSFLTSFNKDTSLNSCTGPLISAASAFGPGGSSTVSPSKDTVTSSLNTLCGSSTSNCNENVVRGKLADFYSACSAELTSDRKEDVLRTYDVLYALTPLKNAVCTKNDAGAFCVQQASLPGSSSVSASGLSNALVNTGDDADIQKYLYQDAQLSRRAPVAALVPNTTTYAASNLAFLFLQPSDSSEVLCTSCTRNILTAYINFESSVPYAPGLDSSPMLSGQKALYDAIIEKCGKNFLGGAVQAAGSLAGNGPLSGGKNAAMKSVGSTGVASFAVALSVVAGAFAFL</sequence>